<comment type="subcellular location">
    <subcellularLocation>
        <location evidence="1">Membrane</location>
        <topology evidence="1">Multi-pass membrane protein</topology>
    </subcellularLocation>
</comment>
<evidence type="ECO:0000256" key="1">
    <source>
        <dbReference type="ARBA" id="ARBA00004141"/>
    </source>
</evidence>
<keyword evidence="4 7" id="KW-1133">Transmembrane helix</keyword>
<dbReference type="KEGG" id="char:105900048"/>
<feature type="transmembrane region" description="Helical" evidence="7">
    <location>
        <begin position="144"/>
        <end position="165"/>
    </location>
</feature>
<dbReference type="GeneID" id="105900048"/>
<dbReference type="Proteomes" id="UP000515152">
    <property type="component" value="Chromosome 13"/>
</dbReference>
<evidence type="ECO:0000313" key="9">
    <source>
        <dbReference type="RefSeq" id="XP_012682754.1"/>
    </source>
</evidence>
<dbReference type="OrthoDB" id="5946847at2759"/>
<dbReference type="RefSeq" id="XP_012682754.1">
    <property type="nucleotide sequence ID" value="XM_012827300.3"/>
</dbReference>
<gene>
    <name evidence="9" type="primary">LOC105900048</name>
</gene>
<dbReference type="AlphaFoldDB" id="A0A6P3VWE5"/>
<evidence type="ECO:0000256" key="3">
    <source>
        <dbReference type="ARBA" id="ARBA00022692"/>
    </source>
</evidence>
<reference evidence="9" key="1">
    <citation type="submission" date="2025-08" db="UniProtKB">
        <authorList>
            <consortium name="RefSeq"/>
        </authorList>
    </citation>
    <scope>IDENTIFICATION</scope>
</reference>
<evidence type="ECO:0000256" key="5">
    <source>
        <dbReference type="ARBA" id="ARBA00023136"/>
    </source>
</evidence>
<evidence type="ECO:0000256" key="2">
    <source>
        <dbReference type="ARBA" id="ARBA00006371"/>
    </source>
</evidence>
<proteinExistence type="inferred from homology"/>
<feature type="transmembrane region" description="Helical" evidence="7">
    <location>
        <begin position="46"/>
        <end position="64"/>
    </location>
</feature>
<dbReference type="PANTHER" id="PTHR31746:SF3">
    <property type="entry name" value="TRANSMEMBRANE PROTEIN 229B"/>
    <property type="match status" value="1"/>
</dbReference>
<feature type="transmembrane region" description="Helical" evidence="7">
    <location>
        <begin position="79"/>
        <end position="100"/>
    </location>
</feature>
<keyword evidence="3 7" id="KW-0812">Transmembrane</keyword>
<name>A0A6P3VWE5_CLUHA</name>
<feature type="region of interest" description="Disordered" evidence="6">
    <location>
        <begin position="1"/>
        <end position="38"/>
    </location>
</feature>
<dbReference type="PANTHER" id="PTHR31746">
    <property type="entry name" value="TRANSMEMBRANE PROTEIN 229 FAMILY MEMBER"/>
    <property type="match status" value="1"/>
</dbReference>
<protein>
    <submittedName>
        <fullName evidence="9">Transmembrane protein 229B-like</fullName>
    </submittedName>
</protein>
<organism evidence="8 9">
    <name type="scientific">Clupea harengus</name>
    <name type="common">Atlantic herring</name>
    <dbReference type="NCBI Taxonomy" id="7950"/>
    <lineage>
        <taxon>Eukaryota</taxon>
        <taxon>Metazoa</taxon>
        <taxon>Chordata</taxon>
        <taxon>Craniata</taxon>
        <taxon>Vertebrata</taxon>
        <taxon>Euteleostomi</taxon>
        <taxon>Actinopterygii</taxon>
        <taxon>Neopterygii</taxon>
        <taxon>Teleostei</taxon>
        <taxon>Clupei</taxon>
        <taxon>Clupeiformes</taxon>
        <taxon>Clupeoidei</taxon>
        <taxon>Clupeidae</taxon>
        <taxon>Clupea</taxon>
    </lineage>
</organism>
<evidence type="ECO:0000256" key="7">
    <source>
        <dbReference type="SAM" id="Phobius"/>
    </source>
</evidence>
<sequence length="180" mass="20616">MATSNRAWKREGARLTSRDKGDTKVAESSSGRQTPTRRPLPPLARLYIYALHGLFCEVAFTAVFDCCLTFDPRLPGHTSLWALLIYGSAVFVLEDLSLWLNRKRCPLLARMILYTLVTYLWEFTSGFLLRLVGACPWDYSQFQYNFLGLVTLEYAIPWALVSLIAEKLLVPYTLRLRLES</sequence>
<evidence type="ECO:0000256" key="4">
    <source>
        <dbReference type="ARBA" id="ARBA00022989"/>
    </source>
</evidence>
<evidence type="ECO:0000256" key="6">
    <source>
        <dbReference type="SAM" id="MobiDB-lite"/>
    </source>
</evidence>
<accession>A0A6P3VWE5</accession>
<dbReference type="Pfam" id="PF06541">
    <property type="entry name" value="ABC_trans_CmpB"/>
    <property type="match status" value="1"/>
</dbReference>
<keyword evidence="8" id="KW-1185">Reference proteome</keyword>
<dbReference type="GO" id="GO:0016020">
    <property type="term" value="C:membrane"/>
    <property type="evidence" value="ECO:0007669"/>
    <property type="project" value="UniProtKB-SubCell"/>
</dbReference>
<evidence type="ECO:0000313" key="8">
    <source>
        <dbReference type="Proteomes" id="UP000515152"/>
    </source>
</evidence>
<comment type="similarity">
    <text evidence="2">Belongs to the TMEM229 family.</text>
</comment>
<keyword evidence="5 7" id="KW-0472">Membrane</keyword>
<feature type="transmembrane region" description="Helical" evidence="7">
    <location>
        <begin position="112"/>
        <end position="132"/>
    </location>
</feature>
<feature type="compositionally biased region" description="Basic and acidic residues" evidence="6">
    <location>
        <begin position="8"/>
        <end position="25"/>
    </location>
</feature>
<dbReference type="InterPro" id="IPR010540">
    <property type="entry name" value="CmpB_TMEM229"/>
</dbReference>